<keyword evidence="8" id="KW-0206">Cytoskeleton</keyword>
<sequence>MMTMIMFERIKVPALYMANQCALSLFCSGRTTGVVLGSGDGYSQTVPIYEGYGLPHAFLCTRVSGRNLTEYLMRILTERGHRFTNAEFEIVREMKEKLCYIALDYEQEMQKAVLSLEKDYELPDGQIVTIGNERFRCPELFFDPSFIGEESPGVHENTYNSIMKCEIDIRKDLYSNIVLSGGSSLFPGFEDRMQREMTALAPSTMKIKVIAPPERKYSAWIGGSILASLSTFQQMWISKQEYDESGPSIVHRKCF</sequence>
<reference evidence="12" key="2">
    <citation type="submission" date="2025-09" db="UniProtKB">
        <authorList>
            <consortium name="Ensembl"/>
        </authorList>
    </citation>
    <scope>IDENTIFICATION</scope>
</reference>
<comment type="subunit">
    <text evidence="9">Polymerization of globular actin (G-actin) leads to a structural filament (F-actin) in the form of a two-stranded helix. Each actin can bind to 4 others.</text>
</comment>
<dbReference type="InterPro" id="IPR004001">
    <property type="entry name" value="Actin_CS"/>
</dbReference>
<evidence type="ECO:0000313" key="12">
    <source>
        <dbReference type="Ensembl" id="ENSFHEP00000027601.1"/>
    </source>
</evidence>
<dbReference type="Proteomes" id="UP000265000">
    <property type="component" value="Unplaced"/>
</dbReference>
<dbReference type="SUPFAM" id="SSF53067">
    <property type="entry name" value="Actin-like ATPase domain"/>
    <property type="match status" value="2"/>
</dbReference>
<dbReference type="InterPro" id="IPR043129">
    <property type="entry name" value="ATPase_NBD"/>
</dbReference>
<dbReference type="GO" id="GO:0005524">
    <property type="term" value="F:ATP binding"/>
    <property type="evidence" value="ECO:0007669"/>
    <property type="project" value="UniProtKB-KW"/>
</dbReference>
<comment type="catalytic activity">
    <reaction evidence="10">
        <text>ATP + H2O = ADP + phosphate + H(+)</text>
        <dbReference type="Rhea" id="RHEA:13065"/>
        <dbReference type="ChEBI" id="CHEBI:15377"/>
        <dbReference type="ChEBI" id="CHEBI:15378"/>
        <dbReference type="ChEBI" id="CHEBI:30616"/>
        <dbReference type="ChEBI" id="CHEBI:43474"/>
        <dbReference type="ChEBI" id="CHEBI:456216"/>
    </reaction>
</comment>
<accession>A0A3Q2QJQ9</accession>
<comment type="similarity">
    <text evidence="2 11">Belongs to the actin family.</text>
</comment>
<keyword evidence="5" id="KW-0378">Hydrolase</keyword>
<dbReference type="GO" id="GO:0005856">
    <property type="term" value="C:cytoskeleton"/>
    <property type="evidence" value="ECO:0007669"/>
    <property type="project" value="UniProtKB-SubCell"/>
</dbReference>
<dbReference type="Pfam" id="PF00022">
    <property type="entry name" value="Actin"/>
    <property type="match status" value="1"/>
</dbReference>
<evidence type="ECO:0000256" key="11">
    <source>
        <dbReference type="RuleBase" id="RU000487"/>
    </source>
</evidence>
<evidence type="ECO:0000256" key="3">
    <source>
        <dbReference type="ARBA" id="ARBA00022490"/>
    </source>
</evidence>
<evidence type="ECO:0000256" key="9">
    <source>
        <dbReference type="ARBA" id="ARBA00038582"/>
    </source>
</evidence>
<keyword evidence="7" id="KW-0558">Oxidation</keyword>
<dbReference type="AlphaFoldDB" id="A0A3Q2QJQ9"/>
<proteinExistence type="inferred from homology"/>
<dbReference type="GeneTree" id="ENSGT00950000182960"/>
<reference evidence="12" key="1">
    <citation type="submission" date="2025-08" db="UniProtKB">
        <authorList>
            <consortium name="Ensembl"/>
        </authorList>
    </citation>
    <scope>IDENTIFICATION</scope>
</reference>
<dbReference type="PANTHER" id="PTHR11937">
    <property type="entry name" value="ACTIN"/>
    <property type="match status" value="1"/>
</dbReference>
<evidence type="ECO:0000256" key="8">
    <source>
        <dbReference type="ARBA" id="ARBA00023212"/>
    </source>
</evidence>
<evidence type="ECO:0000256" key="4">
    <source>
        <dbReference type="ARBA" id="ARBA00022741"/>
    </source>
</evidence>
<keyword evidence="3" id="KW-0963">Cytoplasm</keyword>
<dbReference type="STRING" id="8078.ENSFHEP00000027601"/>
<organism evidence="12 13">
    <name type="scientific">Fundulus heteroclitus</name>
    <name type="common">Killifish</name>
    <name type="synonym">Mummichog</name>
    <dbReference type="NCBI Taxonomy" id="8078"/>
    <lineage>
        <taxon>Eukaryota</taxon>
        <taxon>Metazoa</taxon>
        <taxon>Chordata</taxon>
        <taxon>Craniata</taxon>
        <taxon>Vertebrata</taxon>
        <taxon>Euteleostomi</taxon>
        <taxon>Actinopterygii</taxon>
        <taxon>Neopterygii</taxon>
        <taxon>Teleostei</taxon>
        <taxon>Neoteleostei</taxon>
        <taxon>Acanthomorphata</taxon>
        <taxon>Ovalentaria</taxon>
        <taxon>Atherinomorphae</taxon>
        <taxon>Cyprinodontiformes</taxon>
        <taxon>Fundulidae</taxon>
        <taxon>Fundulus</taxon>
    </lineage>
</organism>
<name>A0A3Q2QJQ9_FUNHE</name>
<evidence type="ECO:0000256" key="2">
    <source>
        <dbReference type="ARBA" id="ARBA00006752"/>
    </source>
</evidence>
<dbReference type="InterPro" id="IPR004000">
    <property type="entry name" value="Actin"/>
</dbReference>
<dbReference type="FunFam" id="3.30.420.40:FF:000218">
    <property type="entry name" value="actin, alpha sarcomeric/skeletal-like"/>
    <property type="match status" value="1"/>
</dbReference>
<dbReference type="FunFam" id="3.30.420.40:FF:000058">
    <property type="entry name" value="Putative actin-related protein 5"/>
    <property type="match status" value="1"/>
</dbReference>
<keyword evidence="6" id="KW-0067">ATP-binding</keyword>
<evidence type="ECO:0000256" key="1">
    <source>
        <dbReference type="ARBA" id="ARBA00004245"/>
    </source>
</evidence>
<dbReference type="GO" id="GO:0016787">
    <property type="term" value="F:hydrolase activity"/>
    <property type="evidence" value="ECO:0007669"/>
    <property type="project" value="UniProtKB-KW"/>
</dbReference>
<dbReference type="SMART" id="SM00268">
    <property type="entry name" value="ACTIN"/>
    <property type="match status" value="1"/>
</dbReference>
<dbReference type="Ensembl" id="ENSFHET00000016507.1">
    <property type="protein sequence ID" value="ENSFHEP00000027601.1"/>
    <property type="gene ID" value="ENSFHEG00000011177.1"/>
</dbReference>
<dbReference type="PROSITE" id="PS00432">
    <property type="entry name" value="ACTINS_2"/>
    <property type="match status" value="1"/>
</dbReference>
<keyword evidence="4" id="KW-0547">Nucleotide-binding</keyword>
<evidence type="ECO:0000256" key="7">
    <source>
        <dbReference type="ARBA" id="ARBA00023097"/>
    </source>
</evidence>
<evidence type="ECO:0000256" key="6">
    <source>
        <dbReference type="ARBA" id="ARBA00022840"/>
    </source>
</evidence>
<dbReference type="PRINTS" id="PR00190">
    <property type="entry name" value="ACTIN"/>
</dbReference>
<dbReference type="Gene3D" id="3.90.640.10">
    <property type="entry name" value="Actin, Chain A, domain 4"/>
    <property type="match status" value="1"/>
</dbReference>
<evidence type="ECO:0000256" key="10">
    <source>
        <dbReference type="ARBA" id="ARBA00049360"/>
    </source>
</evidence>
<evidence type="ECO:0000313" key="13">
    <source>
        <dbReference type="Proteomes" id="UP000265000"/>
    </source>
</evidence>
<protein>
    <submittedName>
        <fullName evidence="12">Actin, beta 1</fullName>
    </submittedName>
</protein>
<keyword evidence="13" id="KW-1185">Reference proteome</keyword>
<comment type="subcellular location">
    <subcellularLocation>
        <location evidence="1">Cytoplasm</location>
        <location evidence="1">Cytoskeleton</location>
    </subcellularLocation>
</comment>
<dbReference type="FunFam" id="3.90.640.10:FF:000047">
    <property type="entry name" value="Actin, alpha skeletal muscle"/>
    <property type="match status" value="1"/>
</dbReference>
<dbReference type="Gene3D" id="3.30.420.40">
    <property type="match status" value="2"/>
</dbReference>
<evidence type="ECO:0000256" key="5">
    <source>
        <dbReference type="ARBA" id="ARBA00022801"/>
    </source>
</evidence>